<keyword evidence="2 6" id="KW-0812">Transmembrane</keyword>
<reference evidence="9" key="1">
    <citation type="submission" date="2021-01" db="EMBL/GenBank/DDBJ databases">
        <authorList>
            <person name="Corre E."/>
            <person name="Pelletier E."/>
            <person name="Niang G."/>
            <person name="Scheremetjew M."/>
            <person name="Finn R."/>
            <person name="Kale V."/>
            <person name="Holt S."/>
            <person name="Cochrane G."/>
            <person name="Meng A."/>
            <person name="Brown T."/>
            <person name="Cohen L."/>
        </authorList>
    </citation>
    <scope>NUCLEOTIDE SEQUENCE</scope>
    <source>
        <strain evidence="9">CCMP1897</strain>
    </source>
</reference>
<feature type="transmembrane region" description="Helical" evidence="6">
    <location>
        <begin position="430"/>
        <end position="449"/>
    </location>
</feature>
<dbReference type="GO" id="GO:0005794">
    <property type="term" value="C:Golgi apparatus"/>
    <property type="evidence" value="ECO:0007669"/>
    <property type="project" value="TreeGrafter"/>
</dbReference>
<organism evidence="9">
    <name type="scientific">Picocystis salinarum</name>
    <dbReference type="NCBI Taxonomy" id="88271"/>
    <lineage>
        <taxon>Eukaryota</taxon>
        <taxon>Viridiplantae</taxon>
        <taxon>Chlorophyta</taxon>
        <taxon>Picocystophyceae</taxon>
        <taxon>Picocystales</taxon>
        <taxon>Picocystaceae</taxon>
        <taxon>Picocystis</taxon>
    </lineage>
</organism>
<protein>
    <recommendedName>
        <fullName evidence="8">GOST seven transmembrane domain-containing protein</fullName>
    </recommendedName>
</protein>
<feature type="transmembrane region" description="Helical" evidence="6">
    <location>
        <begin position="214"/>
        <end position="235"/>
    </location>
</feature>
<dbReference type="InterPro" id="IPR053937">
    <property type="entry name" value="GOST_TM"/>
</dbReference>
<feature type="transmembrane region" description="Helical" evidence="6">
    <location>
        <begin position="318"/>
        <end position="341"/>
    </location>
</feature>
<evidence type="ECO:0000313" key="9">
    <source>
        <dbReference type="EMBL" id="CAE0610148.1"/>
    </source>
</evidence>
<accession>A0A7S3UDB9</accession>
<evidence type="ECO:0000256" key="7">
    <source>
        <dbReference type="SAM" id="SignalP"/>
    </source>
</evidence>
<evidence type="ECO:0000259" key="8">
    <source>
        <dbReference type="Pfam" id="PF06814"/>
    </source>
</evidence>
<evidence type="ECO:0000256" key="5">
    <source>
        <dbReference type="ARBA" id="ARBA00023136"/>
    </source>
</evidence>
<sequence>MDARTTMSHVLRFMAVLATLGGRGTQAATHRYRGTELEAVGDELRMARGGREGVRAEEGKTSYVKTFDVVMRRAEGESSDKSGTLHALVFALEDYDRLGRLQTKNGVQRRAYCCREESDWRDEEGEWCTPGQLLLGPPNPERTGWPKDFTFKVEAGETELHLKDLDVPIKQTGMYYLWFLSCDPALDGATITGKSVWKNPTGYLPGMMAPNLPFFGVMSILYVALGAIWLLVYAINWKEVVMVQHCISAVILLGMVETMVWYLDYENFNRTGERPYLTTLVAIVLGCLRKTLARFLVLAVSMGYGVVKPTLAGLQQRVLALCGAYLLFSLSLEIATNLGAVDDMVTVVRLMLVVPVSIIDSLFILWIFTSLSRTLSQVHSRKQTAKLDLYRNFTNMIAITVVVSLFWIIYEMYFRISDSINVYWENEWVNGAFWHMLNFLVLCGICFLWRPSQQAARFAFVAERDEEEAVALTGGQYRSDQTDIFVLEAMEPQEPEKHD</sequence>
<feature type="transmembrane region" description="Helical" evidence="6">
    <location>
        <begin position="389"/>
        <end position="410"/>
    </location>
</feature>
<dbReference type="PANTHER" id="PTHR21229:SF1">
    <property type="entry name" value="GH17801P"/>
    <property type="match status" value="1"/>
</dbReference>
<feature type="domain" description="GOST seven transmembrane" evidence="8">
    <location>
        <begin position="210"/>
        <end position="454"/>
    </location>
</feature>
<dbReference type="EMBL" id="HBIS01004370">
    <property type="protein sequence ID" value="CAE0610148.1"/>
    <property type="molecule type" value="Transcribed_RNA"/>
</dbReference>
<keyword evidence="3 7" id="KW-0732">Signal</keyword>
<evidence type="ECO:0000256" key="4">
    <source>
        <dbReference type="ARBA" id="ARBA00022989"/>
    </source>
</evidence>
<comment type="subcellular location">
    <subcellularLocation>
        <location evidence="1">Membrane</location>
        <topology evidence="1">Multi-pass membrane protein</topology>
    </subcellularLocation>
</comment>
<feature type="transmembrane region" description="Helical" evidence="6">
    <location>
        <begin position="242"/>
        <end position="263"/>
    </location>
</feature>
<dbReference type="AlphaFoldDB" id="A0A7S3UDB9"/>
<dbReference type="Pfam" id="PF06814">
    <property type="entry name" value="GOST_TM"/>
    <property type="match status" value="1"/>
</dbReference>
<dbReference type="GO" id="GO:0016020">
    <property type="term" value="C:membrane"/>
    <property type="evidence" value="ECO:0007669"/>
    <property type="project" value="UniProtKB-SubCell"/>
</dbReference>
<dbReference type="PANTHER" id="PTHR21229">
    <property type="entry name" value="LUNG SEVEN TRANSMEMBRANE RECEPTOR"/>
    <property type="match status" value="1"/>
</dbReference>
<evidence type="ECO:0000256" key="6">
    <source>
        <dbReference type="SAM" id="Phobius"/>
    </source>
</evidence>
<evidence type="ECO:0000256" key="2">
    <source>
        <dbReference type="ARBA" id="ARBA00022692"/>
    </source>
</evidence>
<keyword evidence="4 6" id="KW-1133">Transmembrane helix</keyword>
<feature type="transmembrane region" description="Helical" evidence="6">
    <location>
        <begin position="347"/>
        <end position="368"/>
    </location>
</feature>
<gene>
    <name evidence="9" type="ORF">PSAL00342_LOCUS3971</name>
</gene>
<keyword evidence="5 6" id="KW-0472">Membrane</keyword>
<evidence type="ECO:0000256" key="1">
    <source>
        <dbReference type="ARBA" id="ARBA00004141"/>
    </source>
</evidence>
<feature type="transmembrane region" description="Helical" evidence="6">
    <location>
        <begin position="275"/>
        <end position="297"/>
    </location>
</feature>
<feature type="chain" id="PRO_5030666807" description="GOST seven transmembrane domain-containing protein" evidence="7">
    <location>
        <begin position="28"/>
        <end position="499"/>
    </location>
</feature>
<name>A0A7S3UDB9_9CHLO</name>
<proteinExistence type="predicted"/>
<feature type="signal peptide" evidence="7">
    <location>
        <begin position="1"/>
        <end position="27"/>
    </location>
</feature>
<evidence type="ECO:0000256" key="3">
    <source>
        <dbReference type="ARBA" id="ARBA00022729"/>
    </source>
</evidence>
<dbReference type="InterPro" id="IPR009637">
    <property type="entry name" value="GPR107/GPR108-like"/>
</dbReference>